<evidence type="ECO:0000313" key="3">
    <source>
        <dbReference type="Proteomes" id="UP000298061"/>
    </source>
</evidence>
<dbReference type="AlphaFoldDB" id="A0A4Z0A4Q1"/>
<accession>A0A4Z0A4Q1</accession>
<dbReference type="OrthoDB" id="2269034at2759"/>
<feature type="region of interest" description="Disordered" evidence="1">
    <location>
        <begin position="221"/>
        <end position="241"/>
    </location>
</feature>
<dbReference type="Proteomes" id="UP000298061">
    <property type="component" value="Unassembled WGS sequence"/>
</dbReference>
<organism evidence="2 3">
    <name type="scientific">Hericium alpestre</name>
    <dbReference type="NCBI Taxonomy" id="135208"/>
    <lineage>
        <taxon>Eukaryota</taxon>
        <taxon>Fungi</taxon>
        <taxon>Dikarya</taxon>
        <taxon>Basidiomycota</taxon>
        <taxon>Agaricomycotina</taxon>
        <taxon>Agaricomycetes</taxon>
        <taxon>Russulales</taxon>
        <taxon>Hericiaceae</taxon>
        <taxon>Hericium</taxon>
    </lineage>
</organism>
<evidence type="ECO:0000313" key="2">
    <source>
        <dbReference type="EMBL" id="TFY81307.1"/>
    </source>
</evidence>
<comment type="caution">
    <text evidence="2">The sequence shown here is derived from an EMBL/GenBank/DDBJ whole genome shotgun (WGS) entry which is preliminary data.</text>
</comment>
<protein>
    <submittedName>
        <fullName evidence="2">Uncharacterized protein</fullName>
    </submittedName>
</protein>
<dbReference type="EMBL" id="SFCI01000226">
    <property type="protein sequence ID" value="TFY81307.1"/>
    <property type="molecule type" value="Genomic_DNA"/>
</dbReference>
<proteinExistence type="predicted"/>
<keyword evidence="3" id="KW-1185">Reference proteome</keyword>
<dbReference type="Gene3D" id="1.20.1280.50">
    <property type="match status" value="1"/>
</dbReference>
<gene>
    <name evidence="2" type="ORF">EWM64_g2705</name>
</gene>
<name>A0A4Z0A4Q1_9AGAM</name>
<evidence type="ECO:0000256" key="1">
    <source>
        <dbReference type="SAM" id="MobiDB-lite"/>
    </source>
</evidence>
<reference evidence="2 3" key="1">
    <citation type="submission" date="2019-02" db="EMBL/GenBank/DDBJ databases">
        <title>Genome sequencing of the rare red list fungi Hericium alpestre (H. flagellum).</title>
        <authorList>
            <person name="Buettner E."/>
            <person name="Kellner H."/>
        </authorList>
    </citation>
    <scope>NUCLEOTIDE SEQUENCE [LARGE SCALE GENOMIC DNA]</scope>
    <source>
        <strain evidence="2 3">DSM 108284</strain>
    </source>
</reference>
<sequence>MSRDFWSSIAASRLSDLGLLSPSFDASTEDIHRQAVDDEIAAMSAALSGLKGRRNILCRKPKFPPEVLEHIFAYAALNEIPGQGRTKAVKALGSVDARAMESKVYEILVWVKLTHVCRAWRAIALAEGNSWLWSTVDTGRLSKAGMREMLCRSHSHPITPKITLSVDPDEIEVFDVLLQPENLSRLKSLQIVADERVHPRELTGGRDMMDHVNDILCMLTDDSPRGVRKPSAQKRLPSGTT</sequence>